<evidence type="ECO:0000256" key="7">
    <source>
        <dbReference type="HAMAP-Rule" id="MF_01629"/>
    </source>
</evidence>
<comment type="similarity">
    <text evidence="1 7">Belongs to the pyridoxamine 5'-phosphate oxidase family.</text>
</comment>
<comment type="catalytic activity">
    <reaction evidence="7">
        <text>pyridoxine 5'-phosphate + O2 = pyridoxal 5'-phosphate + H2O2</text>
        <dbReference type="Rhea" id="RHEA:15149"/>
        <dbReference type="ChEBI" id="CHEBI:15379"/>
        <dbReference type="ChEBI" id="CHEBI:16240"/>
        <dbReference type="ChEBI" id="CHEBI:58589"/>
        <dbReference type="ChEBI" id="CHEBI:597326"/>
        <dbReference type="EC" id="1.4.3.5"/>
    </reaction>
</comment>
<feature type="binding site" evidence="7 8">
    <location>
        <position position="130"/>
    </location>
    <ligand>
        <name>substrate</name>
    </ligand>
</feature>
<keyword evidence="5 7" id="KW-0560">Oxidoreductase</keyword>
<keyword evidence="3 7" id="KW-0285">Flavoprotein</keyword>
<keyword evidence="6 7" id="KW-0664">Pyridoxine biosynthesis</keyword>
<dbReference type="Pfam" id="PF01243">
    <property type="entry name" value="PNPOx_N"/>
    <property type="match status" value="1"/>
</dbReference>
<dbReference type="NCBIfam" id="TIGR00558">
    <property type="entry name" value="pdxH"/>
    <property type="match status" value="1"/>
</dbReference>
<proteinExistence type="inferred from homology"/>
<evidence type="ECO:0000259" key="10">
    <source>
        <dbReference type="Pfam" id="PF01243"/>
    </source>
</evidence>
<comment type="catalytic activity">
    <reaction evidence="7">
        <text>pyridoxamine 5'-phosphate + O2 + H2O = pyridoxal 5'-phosphate + H2O2 + NH4(+)</text>
        <dbReference type="Rhea" id="RHEA:15817"/>
        <dbReference type="ChEBI" id="CHEBI:15377"/>
        <dbReference type="ChEBI" id="CHEBI:15379"/>
        <dbReference type="ChEBI" id="CHEBI:16240"/>
        <dbReference type="ChEBI" id="CHEBI:28938"/>
        <dbReference type="ChEBI" id="CHEBI:58451"/>
        <dbReference type="ChEBI" id="CHEBI:597326"/>
        <dbReference type="EC" id="1.4.3.5"/>
    </reaction>
</comment>
<dbReference type="EMBL" id="JASXSV010000001">
    <property type="protein sequence ID" value="MDP0587721.1"/>
    <property type="molecule type" value="Genomic_DNA"/>
</dbReference>
<dbReference type="GO" id="GO:0008615">
    <property type="term" value="P:pyridoxine biosynthetic process"/>
    <property type="evidence" value="ECO:0007669"/>
    <property type="project" value="UniProtKB-UniRule"/>
</dbReference>
<evidence type="ECO:0000256" key="4">
    <source>
        <dbReference type="ARBA" id="ARBA00022643"/>
    </source>
</evidence>
<dbReference type="PANTHER" id="PTHR10851:SF0">
    <property type="entry name" value="PYRIDOXINE-5'-PHOSPHATE OXIDASE"/>
    <property type="match status" value="1"/>
</dbReference>
<feature type="domain" description="Pyridoxine 5'-phosphate oxidase dimerisation C-terminal" evidence="11">
    <location>
        <begin position="171"/>
        <end position="216"/>
    </location>
</feature>
<evidence type="ECO:0000259" key="11">
    <source>
        <dbReference type="Pfam" id="PF10590"/>
    </source>
</evidence>
<dbReference type="Proteomes" id="UP001178148">
    <property type="component" value="Unassembled WGS sequence"/>
</dbReference>
<dbReference type="SUPFAM" id="SSF50475">
    <property type="entry name" value="FMN-binding split barrel"/>
    <property type="match status" value="1"/>
</dbReference>
<feature type="binding site" evidence="7 9">
    <location>
        <position position="184"/>
    </location>
    <ligand>
        <name>FMN</name>
        <dbReference type="ChEBI" id="CHEBI:58210"/>
    </ligand>
</feature>
<feature type="binding site" evidence="7 8">
    <location>
        <begin position="190"/>
        <end position="192"/>
    </location>
    <ligand>
        <name>substrate</name>
    </ligand>
</feature>
<gene>
    <name evidence="7 12" type="primary">pdxH</name>
    <name evidence="12" type="ORF">QS748_00305</name>
</gene>
<dbReference type="InterPro" id="IPR019576">
    <property type="entry name" value="Pyridoxamine_oxidase_dimer_C"/>
</dbReference>
<feature type="binding site" evidence="7 8">
    <location>
        <position position="122"/>
    </location>
    <ligand>
        <name>substrate</name>
    </ligand>
</feature>
<feature type="binding site" evidence="7 9">
    <location>
        <position position="194"/>
    </location>
    <ligand>
        <name>FMN</name>
        <dbReference type="ChEBI" id="CHEBI:58210"/>
    </ligand>
</feature>
<feature type="binding site" evidence="7 9">
    <location>
        <begin position="139"/>
        <end position="140"/>
    </location>
    <ligand>
        <name>FMN</name>
        <dbReference type="ChEBI" id="CHEBI:58210"/>
    </ligand>
</feature>
<evidence type="ECO:0000256" key="9">
    <source>
        <dbReference type="PIRSR" id="PIRSR000190-2"/>
    </source>
</evidence>
<evidence type="ECO:0000313" key="12">
    <source>
        <dbReference type="EMBL" id="MDP0587721.1"/>
    </source>
</evidence>
<sequence>MEISHLRQEYTNANLNRNDLDDSPFEQFTLWFKQAQQTHLPELNAMSLATASSNGTPSLRTVLLKYFDNNGFVFFSNYNSNKGRDIDENPSVALLFPWLHLQRQVIIRGKVEKISKSDSFTYFISRPYGSQLGSWVSEQSSVITGRKLLEIKLNEIKRKFSAGKVPLPSFWGGYRVIPTHIEFWQGRPNRLHDRFLYSKPTGDCKPQQWLIERLAP</sequence>
<evidence type="ECO:0000256" key="3">
    <source>
        <dbReference type="ARBA" id="ARBA00022630"/>
    </source>
</evidence>
<feature type="binding site" evidence="7 9">
    <location>
        <position position="82"/>
    </location>
    <ligand>
        <name>FMN</name>
        <dbReference type="ChEBI" id="CHEBI:58210"/>
    </ligand>
</feature>
<dbReference type="GO" id="GO:0010181">
    <property type="term" value="F:FMN binding"/>
    <property type="evidence" value="ECO:0007669"/>
    <property type="project" value="UniProtKB-UniRule"/>
</dbReference>
<dbReference type="Pfam" id="PF10590">
    <property type="entry name" value="PNP_phzG_C"/>
    <property type="match status" value="1"/>
</dbReference>
<feature type="binding site" evidence="7 8">
    <location>
        <position position="126"/>
    </location>
    <ligand>
        <name>substrate</name>
    </ligand>
</feature>
<dbReference type="HAMAP" id="MF_01629">
    <property type="entry name" value="PdxH"/>
    <property type="match status" value="1"/>
</dbReference>
<evidence type="ECO:0000256" key="6">
    <source>
        <dbReference type="ARBA" id="ARBA00023096"/>
    </source>
</evidence>
<dbReference type="Gene3D" id="2.30.110.10">
    <property type="entry name" value="Electron Transport, Fmn-binding Protein, Chain A"/>
    <property type="match status" value="1"/>
</dbReference>
<accession>A0AA90NVQ8</accession>
<comment type="caution">
    <text evidence="7">Lacks conserved residue(s) required for the propagation of feature annotation.</text>
</comment>
<dbReference type="NCBIfam" id="NF004231">
    <property type="entry name" value="PRK05679.1"/>
    <property type="match status" value="1"/>
</dbReference>
<protein>
    <recommendedName>
        <fullName evidence="7">Pyridoxine/pyridoxamine 5'-phosphate oxidase</fullName>
        <ecNumber evidence="7">1.4.3.5</ecNumber>
    </recommendedName>
    <alternativeName>
        <fullName evidence="7">PNP/PMP oxidase</fullName>
        <shortName evidence="7">PNPOx</shortName>
    </alternativeName>
    <alternativeName>
        <fullName evidence="7">Pyridoxal 5'-phosphate synthase</fullName>
    </alternativeName>
</protein>
<evidence type="ECO:0000313" key="13">
    <source>
        <dbReference type="Proteomes" id="UP001178148"/>
    </source>
</evidence>
<comment type="pathway">
    <text evidence="7">Cofactor metabolism; pyridoxal 5'-phosphate salvage; pyridoxal 5'-phosphate from pyridoxine 5'-phosphate: step 1/1.</text>
</comment>
<dbReference type="PROSITE" id="PS01064">
    <property type="entry name" value="PYRIDOX_OXIDASE"/>
    <property type="match status" value="1"/>
</dbReference>
<organism evidence="12 13">
    <name type="scientific">Candidatus Endonucleibacter bathymodioli</name>
    <dbReference type="NCBI Taxonomy" id="539814"/>
    <lineage>
        <taxon>Bacteria</taxon>
        <taxon>Pseudomonadati</taxon>
        <taxon>Pseudomonadota</taxon>
        <taxon>Gammaproteobacteria</taxon>
        <taxon>Oceanospirillales</taxon>
        <taxon>Endozoicomonadaceae</taxon>
        <taxon>Candidatus Endonucleibacter</taxon>
    </lineage>
</organism>
<evidence type="ECO:0000256" key="8">
    <source>
        <dbReference type="PIRSR" id="PIRSR000190-1"/>
    </source>
</evidence>
<feature type="binding site" evidence="7 9">
    <location>
        <begin position="60"/>
        <end position="65"/>
    </location>
    <ligand>
        <name>FMN</name>
        <dbReference type="ChEBI" id="CHEBI:58210"/>
    </ligand>
</feature>
<dbReference type="PANTHER" id="PTHR10851">
    <property type="entry name" value="PYRIDOXINE-5-PHOSPHATE OXIDASE"/>
    <property type="match status" value="1"/>
</dbReference>
<feature type="binding site" evidence="7">
    <location>
        <begin position="75"/>
        <end position="76"/>
    </location>
    <ligand>
        <name>FMN</name>
        <dbReference type="ChEBI" id="CHEBI:58210"/>
    </ligand>
</feature>
<dbReference type="EC" id="1.4.3.5" evidence="7"/>
<dbReference type="InterPro" id="IPR012349">
    <property type="entry name" value="Split_barrel_FMN-bd"/>
</dbReference>
<name>A0AA90NVQ8_9GAMM</name>
<dbReference type="InterPro" id="IPR000659">
    <property type="entry name" value="Pyridox_Oxase"/>
</dbReference>
<reference evidence="12 13" key="1">
    <citation type="journal article" date="2023" name="bioRxiv">
        <title>An intranuclear bacterial parasite of deep-sea mussels expresses apoptosis inhibitors acquired from its host.</title>
        <authorList>
            <person name="Gonzalez Porras M.A."/>
            <person name="Assie A."/>
            <person name="Tietjen M."/>
            <person name="Violette M."/>
            <person name="Kleiner M."/>
            <person name="Gruber-Vodicka H."/>
            <person name="Dubilier N."/>
            <person name="Leisch N."/>
        </authorList>
    </citation>
    <scope>NUCLEOTIDE SEQUENCE [LARGE SCALE GENOMIC DNA]</scope>
    <source>
        <strain evidence="12">IAP13</strain>
    </source>
</reference>
<keyword evidence="4 7" id="KW-0288">FMN</keyword>
<dbReference type="InterPro" id="IPR011576">
    <property type="entry name" value="Pyridox_Oxase_N"/>
</dbReference>
<dbReference type="AlphaFoldDB" id="A0AA90NVQ8"/>
<evidence type="ECO:0000256" key="5">
    <source>
        <dbReference type="ARBA" id="ARBA00023002"/>
    </source>
</evidence>
<comment type="pathway">
    <text evidence="7">Cofactor metabolism; pyridoxal 5'-phosphate salvage; pyridoxal 5'-phosphate from pyridoxamine 5'-phosphate: step 1/1.</text>
</comment>
<keyword evidence="13" id="KW-1185">Reference proteome</keyword>
<feature type="binding site" evidence="8">
    <location>
        <begin position="7"/>
        <end position="10"/>
    </location>
    <ligand>
        <name>substrate</name>
    </ligand>
</feature>
<comment type="caution">
    <text evidence="12">The sequence shown here is derived from an EMBL/GenBank/DDBJ whole genome shotgun (WGS) entry which is preliminary data.</text>
</comment>
<evidence type="ECO:0000256" key="2">
    <source>
        <dbReference type="ARBA" id="ARBA00011738"/>
    </source>
</evidence>
<evidence type="ECO:0000256" key="1">
    <source>
        <dbReference type="ARBA" id="ARBA00007301"/>
    </source>
</evidence>
<feature type="binding site" evidence="7 9">
    <location>
        <position position="104"/>
    </location>
    <ligand>
        <name>FMN</name>
        <dbReference type="ChEBI" id="CHEBI:58210"/>
    </ligand>
</feature>
<comment type="cofactor">
    <cofactor evidence="7 9">
        <name>FMN</name>
        <dbReference type="ChEBI" id="CHEBI:58210"/>
    </cofactor>
    <text evidence="7 9">Binds 1 FMN per subunit.</text>
</comment>
<feature type="binding site" evidence="7 8">
    <location>
        <position position="65"/>
    </location>
    <ligand>
        <name>substrate</name>
    </ligand>
</feature>
<comment type="subunit">
    <text evidence="2 7">Homodimer.</text>
</comment>
<dbReference type="GO" id="GO:0004733">
    <property type="term" value="F:pyridoxamine phosphate oxidase activity"/>
    <property type="evidence" value="ECO:0007669"/>
    <property type="project" value="UniProtKB-UniRule"/>
</dbReference>
<comment type="function">
    <text evidence="7">Catalyzes the oxidation of either pyridoxine 5'-phosphate (PNP) or pyridoxamine 5'-phosphate (PMP) into pyridoxal 5'-phosphate (PLP).</text>
</comment>
<dbReference type="InterPro" id="IPR019740">
    <property type="entry name" value="Pyridox_Oxase_CS"/>
</dbReference>
<dbReference type="PIRSF" id="PIRSF000190">
    <property type="entry name" value="Pyd_amn-ph_oxd"/>
    <property type="match status" value="1"/>
</dbReference>
<feature type="domain" description="Pyridoxamine 5'-phosphate oxidase N-terminal" evidence="10">
    <location>
        <begin position="33"/>
        <end position="157"/>
    </location>
</feature>
<dbReference type="FunFam" id="2.30.110.10:FF:000020">
    <property type="entry name" value="PNPO isoform 11"/>
    <property type="match status" value="1"/>
</dbReference>